<evidence type="ECO:0000259" key="12">
    <source>
        <dbReference type="Pfam" id="PF00122"/>
    </source>
</evidence>
<dbReference type="PRINTS" id="PR00119">
    <property type="entry name" value="CATATPASE"/>
</dbReference>
<comment type="similarity">
    <text evidence="2">Belongs to the cation transport ATPase (P-type) (TC 3.A.3) family. Type IB subfamily.</text>
</comment>
<evidence type="ECO:0000313" key="13">
    <source>
        <dbReference type="EMBL" id="BAL52802.1"/>
    </source>
</evidence>
<dbReference type="Gene3D" id="2.70.150.10">
    <property type="entry name" value="Calcium-transporting ATPase, cytoplasmic transduction domain A"/>
    <property type="match status" value="1"/>
</dbReference>
<dbReference type="NCBIfam" id="TIGR01494">
    <property type="entry name" value="ATPase_P-type"/>
    <property type="match status" value="2"/>
</dbReference>
<dbReference type="InterPro" id="IPR023299">
    <property type="entry name" value="ATPase_P-typ_cyto_dom_N"/>
</dbReference>
<dbReference type="GO" id="GO:0016020">
    <property type="term" value="C:membrane"/>
    <property type="evidence" value="ECO:0007669"/>
    <property type="project" value="UniProtKB-SubCell"/>
</dbReference>
<dbReference type="InterPro" id="IPR023214">
    <property type="entry name" value="HAD_sf"/>
</dbReference>
<dbReference type="SUPFAM" id="SSF81665">
    <property type="entry name" value="Calcium ATPase, transmembrane domain M"/>
    <property type="match status" value="1"/>
</dbReference>
<evidence type="ECO:0000256" key="5">
    <source>
        <dbReference type="ARBA" id="ARBA00022741"/>
    </source>
</evidence>
<feature type="transmembrane region" description="Helical" evidence="11">
    <location>
        <begin position="246"/>
        <end position="264"/>
    </location>
</feature>
<organism evidence="13">
    <name type="scientific">uncultured prokaryote</name>
    <dbReference type="NCBI Taxonomy" id="198431"/>
    <lineage>
        <taxon>unclassified sequences</taxon>
        <taxon>environmental samples</taxon>
    </lineage>
</organism>
<feature type="transmembrane region" description="Helical" evidence="11">
    <location>
        <begin position="396"/>
        <end position="419"/>
    </location>
</feature>
<evidence type="ECO:0000256" key="10">
    <source>
        <dbReference type="ARBA" id="ARBA00023136"/>
    </source>
</evidence>
<feature type="transmembrane region" description="Helical" evidence="11">
    <location>
        <begin position="773"/>
        <end position="792"/>
    </location>
</feature>
<dbReference type="AlphaFoldDB" id="H5S9G6"/>
<dbReference type="Pfam" id="PF00702">
    <property type="entry name" value="Hydrolase"/>
    <property type="match status" value="1"/>
</dbReference>
<dbReference type="InterPro" id="IPR059000">
    <property type="entry name" value="ATPase_P-type_domA"/>
</dbReference>
<feature type="transmembrane region" description="Helical" evidence="11">
    <location>
        <begin position="748"/>
        <end position="767"/>
    </location>
</feature>
<keyword evidence="9 11" id="KW-1133">Transmembrane helix</keyword>
<feature type="transmembrane region" description="Helical" evidence="11">
    <location>
        <begin position="191"/>
        <end position="211"/>
    </location>
</feature>
<dbReference type="InterPro" id="IPR001757">
    <property type="entry name" value="P_typ_ATPase"/>
</dbReference>
<dbReference type="PRINTS" id="PR00941">
    <property type="entry name" value="CDATPASE"/>
</dbReference>
<feature type="transmembrane region" description="Helical" evidence="11">
    <location>
        <begin position="425"/>
        <end position="450"/>
    </location>
</feature>
<dbReference type="GO" id="GO:0005524">
    <property type="term" value="F:ATP binding"/>
    <property type="evidence" value="ECO:0007669"/>
    <property type="project" value="UniProtKB-KW"/>
</dbReference>
<keyword evidence="7" id="KW-0460">Magnesium</keyword>
<evidence type="ECO:0000256" key="11">
    <source>
        <dbReference type="SAM" id="Phobius"/>
    </source>
</evidence>
<dbReference type="Gene3D" id="3.40.1110.10">
    <property type="entry name" value="Calcium-transporting ATPase, cytoplasmic domain N"/>
    <property type="match status" value="1"/>
</dbReference>
<evidence type="ECO:0000256" key="6">
    <source>
        <dbReference type="ARBA" id="ARBA00022840"/>
    </source>
</evidence>
<dbReference type="Gene3D" id="3.40.50.1000">
    <property type="entry name" value="HAD superfamily/HAD-like"/>
    <property type="match status" value="1"/>
</dbReference>
<keyword evidence="5" id="KW-0547">Nucleotide-binding</keyword>
<dbReference type="InterPro" id="IPR008250">
    <property type="entry name" value="ATPase_P-typ_transduc_dom_A_sf"/>
</dbReference>
<dbReference type="GO" id="GO:0016887">
    <property type="term" value="F:ATP hydrolysis activity"/>
    <property type="evidence" value="ECO:0007669"/>
    <property type="project" value="InterPro"/>
</dbReference>
<keyword evidence="4" id="KW-0479">Metal-binding</keyword>
<dbReference type="InterPro" id="IPR027256">
    <property type="entry name" value="P-typ_ATPase_IB"/>
</dbReference>
<keyword evidence="6" id="KW-0067">ATP-binding</keyword>
<gene>
    <name evidence="13" type="ORF">HGMM_F03C06C07</name>
</gene>
<dbReference type="FunFam" id="2.70.150.10:FF:000002">
    <property type="entry name" value="Copper-transporting ATPase 1, putative"/>
    <property type="match status" value="1"/>
</dbReference>
<dbReference type="PANTHER" id="PTHR43079:SF1">
    <property type="entry name" value="CADMIUM_ZINC-TRANSPORTING ATPASE HMA1, CHLOROPLASTIC-RELATED"/>
    <property type="match status" value="1"/>
</dbReference>
<dbReference type="InterPro" id="IPR018303">
    <property type="entry name" value="ATPase_P-typ_P_site"/>
</dbReference>
<proteinExistence type="inferred from homology"/>
<dbReference type="CDD" id="cd07551">
    <property type="entry name" value="P-type_ATPase_HM_ZosA_PfeT-like"/>
    <property type="match status" value="1"/>
</dbReference>
<keyword evidence="3 11" id="KW-0812">Transmembrane</keyword>
<evidence type="ECO:0000256" key="8">
    <source>
        <dbReference type="ARBA" id="ARBA00022967"/>
    </source>
</evidence>
<dbReference type="Pfam" id="PF00122">
    <property type="entry name" value="E1-E2_ATPase"/>
    <property type="match status" value="1"/>
</dbReference>
<dbReference type="NCBIfam" id="TIGR01525">
    <property type="entry name" value="ATPase-IB_hvy"/>
    <property type="match status" value="1"/>
</dbReference>
<evidence type="ECO:0000256" key="4">
    <source>
        <dbReference type="ARBA" id="ARBA00022723"/>
    </source>
</evidence>
<evidence type="ECO:0000256" key="1">
    <source>
        <dbReference type="ARBA" id="ARBA00004141"/>
    </source>
</evidence>
<feature type="transmembrane region" description="Helical" evidence="11">
    <location>
        <begin position="166"/>
        <end position="185"/>
    </location>
</feature>
<dbReference type="SFLD" id="SFLDF00027">
    <property type="entry name" value="p-type_atpase"/>
    <property type="match status" value="1"/>
</dbReference>
<dbReference type="GO" id="GO:0019829">
    <property type="term" value="F:ATPase-coupled monoatomic cation transmembrane transporter activity"/>
    <property type="evidence" value="ECO:0007669"/>
    <property type="project" value="InterPro"/>
</dbReference>
<dbReference type="SFLD" id="SFLDG00002">
    <property type="entry name" value="C1.7:_P-type_atpase_like"/>
    <property type="match status" value="1"/>
</dbReference>
<dbReference type="SUPFAM" id="SSF56784">
    <property type="entry name" value="HAD-like"/>
    <property type="match status" value="1"/>
</dbReference>
<dbReference type="InterPro" id="IPR023298">
    <property type="entry name" value="ATPase_P-typ_TM_dom_sf"/>
</dbReference>
<dbReference type="EMBL" id="AP011640">
    <property type="protein sequence ID" value="BAL52802.1"/>
    <property type="molecule type" value="Genomic_DNA"/>
</dbReference>
<reference evidence="13" key="1">
    <citation type="journal article" date="2005" name="Environ. Microbiol.">
        <title>Genetic and functional properties of uncultivated thermophilic crenarchaeotes from a subsurface gold mine as revealed by analysis of genome fragments.</title>
        <authorList>
            <person name="Nunoura T."/>
            <person name="Hirayama H."/>
            <person name="Takami H."/>
            <person name="Oida H."/>
            <person name="Nishi S."/>
            <person name="Shimamura S."/>
            <person name="Suzuki Y."/>
            <person name="Inagaki F."/>
            <person name="Takai K."/>
            <person name="Nealson K.H."/>
            <person name="Horikoshi K."/>
        </authorList>
    </citation>
    <scope>NUCLEOTIDE SEQUENCE</scope>
</reference>
<protein>
    <submittedName>
        <fullName evidence="13">Heavy metal translocating P-type ATPase</fullName>
    </submittedName>
</protein>
<evidence type="ECO:0000256" key="9">
    <source>
        <dbReference type="ARBA" id="ARBA00022989"/>
    </source>
</evidence>
<name>H5S9G6_9ZZZZ</name>
<comment type="subcellular location">
    <subcellularLocation>
        <location evidence="1">Membrane</location>
        <topology evidence="1">Multi-pass membrane protein</topology>
    </subcellularLocation>
</comment>
<dbReference type="PANTHER" id="PTHR43079">
    <property type="entry name" value="PROBABLE CADMIUM/ZINC-TRANSPORTING ATPASE HMA1"/>
    <property type="match status" value="1"/>
</dbReference>
<sequence>MILLRWLRKRLAESDSCSNEMARTIAQQPALRRIRYDYTRDTVEVEYEANRVSASKAQQGIEPLLYALGERIPTCALRDPQGGICEDCPSVQQHGKQMRINGSLFRAQFDGQVLTVERAEPAPVPDAPIDRFIRRVKAIEQSAESSSWYPSGSKKKILALLWRGRAFWEPVLTGVNLLMLVLGGLANSWGATALATVAYVIAYLAGGYYGALDGLQTLRARQLDVNLLMIMAAIGAAVVGEMAEGGTLLFLFSLSNTLQSFALMRSRRAVRALMALQPDLATRLTDQGEQIVPVEELLPGERVLVRPGERIPTDGIVLRGESHVDQSPITGESVPVHKTVGSQVFAGTINTGGVLEIEVSHPVSETLLHRILRLVEEAQEQKARTQRWLEQFEQRYALAVIGASAVVALGLPLLGWAFHDAFYRAMTLLVVASPCALVISTPATLLSAIANAARHGILFKGGEPIERLASVRAIAIDKTGTLTEGKLVFTDLVPIGDTPESELWQCLLDVEVLSEHPLAQALVKEAQARGFHPQPVDGFEALPGRGVRALRKGQLVLIGNLRLFEGSATIPDEVQQVVQQLRAQGKTVMLIATMPSDRSGMSAPFSSLRFLGVAAVADQIRPTAAQAVQQLKAQGIPCIAMLTGDAEPIARAIAQQTGIERVYADLLPDEKLQVLRQLSQECGPVAMVGDGVNDAPALAAAEVGIAMGAGTDVALETADVALVGNDLTNLPYAVALSRRAMQVLKQNLLFATAVIVMLIILTFTAGLRLPLGVVGHEGSTLLVVLNGLRLLAFRREQVYS</sequence>
<dbReference type="InterPro" id="IPR044492">
    <property type="entry name" value="P_typ_ATPase_HD_dom"/>
</dbReference>
<reference evidence="13" key="2">
    <citation type="journal article" date="2012" name="PLoS ONE">
        <title>A Deeply Branching Thermophilic Bacterium with an Ancient Acetyl-CoA Pathway Dominates a Subsurface Ecosystem.</title>
        <authorList>
            <person name="Takami H."/>
            <person name="Noguchi H."/>
            <person name="Takaki Y."/>
            <person name="Uchiyama I."/>
            <person name="Toyoda A."/>
            <person name="Nishi S."/>
            <person name="Chee G.-J."/>
            <person name="Arai W."/>
            <person name="Nunoura T."/>
            <person name="Itoh T."/>
            <person name="Hattori M."/>
            <person name="Takai K."/>
        </authorList>
    </citation>
    <scope>NUCLEOTIDE SEQUENCE</scope>
</reference>
<feature type="transmembrane region" description="Helical" evidence="11">
    <location>
        <begin position="223"/>
        <end position="240"/>
    </location>
</feature>
<dbReference type="SFLD" id="SFLDS00003">
    <property type="entry name" value="Haloacid_Dehalogenase"/>
    <property type="match status" value="1"/>
</dbReference>
<evidence type="ECO:0000256" key="7">
    <source>
        <dbReference type="ARBA" id="ARBA00022842"/>
    </source>
</evidence>
<keyword evidence="10 11" id="KW-0472">Membrane</keyword>
<evidence type="ECO:0000256" key="3">
    <source>
        <dbReference type="ARBA" id="ARBA00022692"/>
    </source>
</evidence>
<dbReference type="PROSITE" id="PS00154">
    <property type="entry name" value="ATPASE_E1_E2"/>
    <property type="match status" value="1"/>
</dbReference>
<dbReference type="GO" id="GO:0046872">
    <property type="term" value="F:metal ion binding"/>
    <property type="evidence" value="ECO:0007669"/>
    <property type="project" value="UniProtKB-KW"/>
</dbReference>
<dbReference type="SUPFAM" id="SSF81653">
    <property type="entry name" value="Calcium ATPase, transduction domain A"/>
    <property type="match status" value="1"/>
</dbReference>
<evidence type="ECO:0000256" key="2">
    <source>
        <dbReference type="ARBA" id="ARBA00006024"/>
    </source>
</evidence>
<dbReference type="InterPro" id="IPR036412">
    <property type="entry name" value="HAD-like_sf"/>
</dbReference>
<keyword evidence="8" id="KW-1278">Translocase</keyword>
<dbReference type="SUPFAM" id="SSF81660">
    <property type="entry name" value="Metal cation-transporting ATPase, ATP-binding domain N"/>
    <property type="match status" value="1"/>
</dbReference>
<feature type="domain" description="P-type ATPase A" evidence="12">
    <location>
        <begin position="276"/>
        <end position="376"/>
    </location>
</feature>
<dbReference type="InterPro" id="IPR051949">
    <property type="entry name" value="Cation_Transport_ATPase"/>
</dbReference>
<accession>H5S9G6</accession>
<dbReference type="NCBIfam" id="TIGR01512">
    <property type="entry name" value="ATPase-IB2_Cd"/>
    <property type="match status" value="1"/>
</dbReference>